<feature type="domain" description="Glycosyl transferase family 1" evidence="1">
    <location>
        <begin position="218"/>
        <end position="388"/>
    </location>
</feature>
<dbReference type="SUPFAM" id="SSF53756">
    <property type="entry name" value="UDP-Glycosyltransferase/glycogen phosphorylase"/>
    <property type="match status" value="1"/>
</dbReference>
<sequence length="419" mass="46788">MRILIYGINYAPELAGIGKYTGEMAAWLAGRGHEISVITAMPYYPEWRVQEPYPGKGWQCEEREGVRVYRCPLYVPKEVTSLRRILHEFSFLASSLRWWLSFLFKKKFDLVISISPPFHLGFLALAYARLRGSQLVTHVQDLQVDAAKELGMIRNERLLALMFRAERLILRGSTAVSTISPGMRRKIVEKGIPADKVLMIPNWVDTEKIKPIPRAESLRTELGIGSEKKVVLYAGNTGEKQGLEMVVEVAAQLAHHRDLLFVFVGSGGGRERLEALVQERCLTNVRFFPLQPYEKLSALLAMADLHLVLQKKAASDLVMPSKLTGILAAGGCAIVTALPGTSLYQIIREHDMGLLVAPESAEALRHGIEQALATDLSAYRSNARTYAENQLGRTAILAKMEESLLRLTDRDVRNAHPMG</sequence>
<gene>
    <name evidence="3" type="ORF">GCM10007390_16050</name>
</gene>
<dbReference type="AlphaFoldDB" id="A0A8J3D755"/>
<evidence type="ECO:0000259" key="2">
    <source>
        <dbReference type="Pfam" id="PF13579"/>
    </source>
</evidence>
<evidence type="ECO:0000313" key="3">
    <source>
        <dbReference type="EMBL" id="GHB63006.1"/>
    </source>
</evidence>
<dbReference type="Gene3D" id="3.40.50.2000">
    <property type="entry name" value="Glycogen Phosphorylase B"/>
    <property type="match status" value="2"/>
</dbReference>
<name>A0A8J3D755_9BACT</name>
<dbReference type="Pfam" id="PF13579">
    <property type="entry name" value="Glyco_trans_4_4"/>
    <property type="match status" value="1"/>
</dbReference>
<dbReference type="InterPro" id="IPR001296">
    <property type="entry name" value="Glyco_trans_1"/>
</dbReference>
<dbReference type="InterPro" id="IPR050194">
    <property type="entry name" value="Glycosyltransferase_grp1"/>
</dbReference>
<dbReference type="EMBL" id="BMXF01000001">
    <property type="protein sequence ID" value="GHB63006.1"/>
    <property type="molecule type" value="Genomic_DNA"/>
</dbReference>
<dbReference type="GO" id="GO:0016758">
    <property type="term" value="F:hexosyltransferase activity"/>
    <property type="evidence" value="ECO:0007669"/>
    <property type="project" value="TreeGrafter"/>
</dbReference>
<evidence type="ECO:0000259" key="1">
    <source>
        <dbReference type="Pfam" id="PF00534"/>
    </source>
</evidence>
<dbReference type="Proteomes" id="UP000598271">
    <property type="component" value="Unassembled WGS sequence"/>
</dbReference>
<dbReference type="RefSeq" id="WP_189563789.1">
    <property type="nucleotide sequence ID" value="NZ_BMXF01000001.1"/>
</dbReference>
<keyword evidence="4" id="KW-1185">Reference proteome</keyword>
<dbReference type="Pfam" id="PF00534">
    <property type="entry name" value="Glycos_transf_1"/>
    <property type="match status" value="1"/>
</dbReference>
<protein>
    <submittedName>
        <fullName evidence="3">Colanic acid biosynthesis glycosyltransferase WcaI</fullName>
    </submittedName>
</protein>
<dbReference type="PANTHER" id="PTHR45947">
    <property type="entry name" value="SULFOQUINOVOSYL TRANSFERASE SQD2"/>
    <property type="match status" value="1"/>
</dbReference>
<evidence type="ECO:0000313" key="4">
    <source>
        <dbReference type="Proteomes" id="UP000598271"/>
    </source>
</evidence>
<feature type="domain" description="Glycosyltransferase subfamily 4-like N-terminal" evidence="2">
    <location>
        <begin position="16"/>
        <end position="203"/>
    </location>
</feature>
<proteinExistence type="predicted"/>
<reference evidence="3 4" key="1">
    <citation type="journal article" date="2014" name="Int. J. Syst. Evol. Microbiol.">
        <title>Complete genome sequence of Corynebacterium casei LMG S-19264T (=DSM 44701T), isolated from a smear-ripened cheese.</title>
        <authorList>
            <consortium name="US DOE Joint Genome Institute (JGI-PGF)"/>
            <person name="Walter F."/>
            <person name="Albersmeier A."/>
            <person name="Kalinowski J."/>
            <person name="Ruckert C."/>
        </authorList>
    </citation>
    <scope>NUCLEOTIDE SEQUENCE [LARGE SCALE GENOMIC DNA]</scope>
    <source>
        <strain evidence="3 4">KCTC 12866</strain>
    </source>
</reference>
<comment type="caution">
    <text evidence="3">The sequence shown here is derived from an EMBL/GenBank/DDBJ whole genome shotgun (WGS) entry which is preliminary data.</text>
</comment>
<accession>A0A8J3D755</accession>
<dbReference type="NCBIfam" id="NF007640">
    <property type="entry name" value="PRK10307.1"/>
    <property type="match status" value="1"/>
</dbReference>
<organism evidence="3 4">
    <name type="scientific">Persicitalea jodogahamensis</name>
    <dbReference type="NCBI Taxonomy" id="402147"/>
    <lineage>
        <taxon>Bacteria</taxon>
        <taxon>Pseudomonadati</taxon>
        <taxon>Bacteroidota</taxon>
        <taxon>Cytophagia</taxon>
        <taxon>Cytophagales</taxon>
        <taxon>Spirosomataceae</taxon>
        <taxon>Persicitalea</taxon>
    </lineage>
</organism>
<dbReference type="InterPro" id="IPR028098">
    <property type="entry name" value="Glyco_trans_4-like_N"/>
</dbReference>
<dbReference type="CDD" id="cd03794">
    <property type="entry name" value="GT4_WbuB-like"/>
    <property type="match status" value="1"/>
</dbReference>
<dbReference type="PANTHER" id="PTHR45947:SF3">
    <property type="entry name" value="SULFOQUINOVOSYL TRANSFERASE SQD2"/>
    <property type="match status" value="1"/>
</dbReference>